<evidence type="ECO:0000313" key="5">
    <source>
        <dbReference type="EMBL" id="TEB37862.1"/>
    </source>
</evidence>
<dbReference type="EMBL" id="QPFP01000003">
    <property type="protein sequence ID" value="TEB37862.1"/>
    <property type="molecule type" value="Genomic_DNA"/>
</dbReference>
<dbReference type="Gene3D" id="3.50.50.60">
    <property type="entry name" value="FAD/NAD(P)-binding domain"/>
    <property type="match status" value="1"/>
</dbReference>
<keyword evidence="4" id="KW-0503">Monooxygenase</keyword>
<evidence type="ECO:0000256" key="4">
    <source>
        <dbReference type="ARBA" id="ARBA00023033"/>
    </source>
</evidence>
<evidence type="ECO:0000256" key="2">
    <source>
        <dbReference type="ARBA" id="ARBA00022827"/>
    </source>
</evidence>
<protein>
    <submittedName>
        <fullName evidence="5">Uncharacterized protein</fullName>
    </submittedName>
</protein>
<dbReference type="InterPro" id="IPR036188">
    <property type="entry name" value="FAD/NAD-bd_sf"/>
</dbReference>
<dbReference type="PANTHER" id="PTHR46972">
    <property type="entry name" value="MONOOXYGENASE ASQM-RELATED"/>
    <property type="match status" value="1"/>
</dbReference>
<dbReference type="Proteomes" id="UP000298030">
    <property type="component" value="Unassembled WGS sequence"/>
</dbReference>
<keyword evidence="3" id="KW-0560">Oxidoreductase</keyword>
<evidence type="ECO:0000313" key="6">
    <source>
        <dbReference type="Proteomes" id="UP000298030"/>
    </source>
</evidence>
<name>A0A4Y7TW65_COPMI</name>
<accession>A0A4Y7TW65</accession>
<keyword evidence="6" id="KW-1185">Reference proteome</keyword>
<keyword evidence="2" id="KW-0274">FAD</keyword>
<reference evidence="5 6" key="1">
    <citation type="journal article" date="2019" name="Nat. Ecol. Evol.">
        <title>Megaphylogeny resolves global patterns of mushroom evolution.</title>
        <authorList>
            <person name="Varga T."/>
            <person name="Krizsan K."/>
            <person name="Foldi C."/>
            <person name="Dima B."/>
            <person name="Sanchez-Garcia M."/>
            <person name="Sanchez-Ramirez S."/>
            <person name="Szollosi G.J."/>
            <person name="Szarkandi J.G."/>
            <person name="Papp V."/>
            <person name="Albert L."/>
            <person name="Andreopoulos W."/>
            <person name="Angelini C."/>
            <person name="Antonin V."/>
            <person name="Barry K.W."/>
            <person name="Bougher N.L."/>
            <person name="Buchanan P."/>
            <person name="Buyck B."/>
            <person name="Bense V."/>
            <person name="Catcheside P."/>
            <person name="Chovatia M."/>
            <person name="Cooper J."/>
            <person name="Damon W."/>
            <person name="Desjardin D."/>
            <person name="Finy P."/>
            <person name="Geml J."/>
            <person name="Haridas S."/>
            <person name="Hughes K."/>
            <person name="Justo A."/>
            <person name="Karasinski D."/>
            <person name="Kautmanova I."/>
            <person name="Kiss B."/>
            <person name="Kocsube S."/>
            <person name="Kotiranta H."/>
            <person name="LaButti K.M."/>
            <person name="Lechner B.E."/>
            <person name="Liimatainen K."/>
            <person name="Lipzen A."/>
            <person name="Lukacs Z."/>
            <person name="Mihaltcheva S."/>
            <person name="Morgado L.N."/>
            <person name="Niskanen T."/>
            <person name="Noordeloos M.E."/>
            <person name="Ohm R.A."/>
            <person name="Ortiz-Santana B."/>
            <person name="Ovrebo C."/>
            <person name="Racz N."/>
            <person name="Riley R."/>
            <person name="Savchenko A."/>
            <person name="Shiryaev A."/>
            <person name="Soop K."/>
            <person name="Spirin V."/>
            <person name="Szebenyi C."/>
            <person name="Tomsovsky M."/>
            <person name="Tulloss R.E."/>
            <person name="Uehling J."/>
            <person name="Grigoriev I.V."/>
            <person name="Vagvolgyi C."/>
            <person name="Papp T."/>
            <person name="Martin F.M."/>
            <person name="Miettinen O."/>
            <person name="Hibbett D.S."/>
            <person name="Nagy L.G."/>
        </authorList>
    </citation>
    <scope>NUCLEOTIDE SEQUENCE [LARGE SCALE GENOMIC DNA]</scope>
    <source>
        <strain evidence="5 6">FP101781</strain>
    </source>
</reference>
<organism evidence="5 6">
    <name type="scientific">Coprinellus micaceus</name>
    <name type="common">Glistening ink-cap mushroom</name>
    <name type="synonym">Coprinus micaceus</name>
    <dbReference type="NCBI Taxonomy" id="71717"/>
    <lineage>
        <taxon>Eukaryota</taxon>
        <taxon>Fungi</taxon>
        <taxon>Dikarya</taxon>
        <taxon>Basidiomycota</taxon>
        <taxon>Agaricomycotina</taxon>
        <taxon>Agaricomycetes</taxon>
        <taxon>Agaricomycetidae</taxon>
        <taxon>Agaricales</taxon>
        <taxon>Agaricineae</taxon>
        <taxon>Psathyrellaceae</taxon>
        <taxon>Coprinellus</taxon>
    </lineage>
</organism>
<gene>
    <name evidence="5" type="ORF">FA13DRAFT_1785744</name>
</gene>
<dbReference type="PANTHER" id="PTHR46972:SF1">
    <property type="entry name" value="FAD DEPENDENT OXIDOREDUCTASE DOMAIN-CONTAINING PROTEIN"/>
    <property type="match status" value="1"/>
</dbReference>
<proteinExistence type="predicted"/>
<dbReference type="OrthoDB" id="655030at2759"/>
<comment type="caution">
    <text evidence="5">The sequence shown here is derived from an EMBL/GenBank/DDBJ whole genome shotgun (WGS) entry which is preliminary data.</text>
</comment>
<evidence type="ECO:0000256" key="1">
    <source>
        <dbReference type="ARBA" id="ARBA00022630"/>
    </source>
</evidence>
<dbReference type="STRING" id="71717.A0A4Y7TW65"/>
<dbReference type="AlphaFoldDB" id="A0A4Y7TW65"/>
<evidence type="ECO:0000256" key="3">
    <source>
        <dbReference type="ARBA" id="ARBA00023002"/>
    </source>
</evidence>
<keyword evidence="1" id="KW-0285">Flavoprotein</keyword>
<sequence length="147" mass="16249">MASLHPTVHIVIVGGGPAAPRVEAPADWKDTSGIDWAKPQKDALTDFVHKNYSQWIEDAKKLVFECDEGELALRPLYQYPPRHKLERALTGVNLAMHDSYDLALAIAIGGSAIDTALDEYEKTMFARASENVEEVVKLLIRAFSGDE</sequence>
<dbReference type="GO" id="GO:0004497">
    <property type="term" value="F:monooxygenase activity"/>
    <property type="evidence" value="ECO:0007669"/>
    <property type="project" value="UniProtKB-KW"/>
</dbReference>